<dbReference type="VEuPathDB" id="PlasmoDB:AK88_02254"/>
<organism evidence="1 2">
    <name type="scientific">Plasmodium fragile</name>
    <dbReference type="NCBI Taxonomy" id="5857"/>
    <lineage>
        <taxon>Eukaryota</taxon>
        <taxon>Sar</taxon>
        <taxon>Alveolata</taxon>
        <taxon>Apicomplexa</taxon>
        <taxon>Aconoidasida</taxon>
        <taxon>Haemosporida</taxon>
        <taxon>Plasmodiidae</taxon>
        <taxon>Plasmodium</taxon>
        <taxon>Plasmodium (Plasmodium)</taxon>
    </lineage>
</organism>
<dbReference type="RefSeq" id="XP_012335308.1">
    <property type="nucleotide sequence ID" value="XM_012479885.1"/>
</dbReference>
<dbReference type="AlphaFoldDB" id="A0A0D9QMY8"/>
<gene>
    <name evidence="1" type="ORF">AK88_02254</name>
</gene>
<dbReference type="Proteomes" id="UP000054561">
    <property type="component" value="Unassembled WGS sequence"/>
</dbReference>
<keyword evidence="2" id="KW-1185">Reference proteome</keyword>
<evidence type="ECO:0000313" key="1">
    <source>
        <dbReference type="EMBL" id="KJP88137.1"/>
    </source>
</evidence>
<protein>
    <submittedName>
        <fullName evidence="1">Uncharacterized protein</fullName>
    </submittedName>
</protein>
<evidence type="ECO:0000313" key="2">
    <source>
        <dbReference type="Proteomes" id="UP000054561"/>
    </source>
</evidence>
<name>A0A0D9QMY8_PLAFR</name>
<proteinExistence type="predicted"/>
<sequence length="78" mass="9259">MHRRHTSLHAKRKHGVFIFLNKNQLTGNNKYEEQGGTFIIKKRTLFTCEYFPHFIINLCTYMFASKGNKLPMVSTYFL</sequence>
<dbReference type="EMBL" id="KQ001665">
    <property type="protein sequence ID" value="KJP88137.1"/>
    <property type="molecule type" value="Genomic_DNA"/>
</dbReference>
<accession>A0A0D9QMY8</accession>
<dbReference type="GeneID" id="24267568"/>
<reference evidence="1 2" key="1">
    <citation type="submission" date="2014-03" db="EMBL/GenBank/DDBJ databases">
        <title>The Genome Sequence of Plasmodium fragile nilgiri.</title>
        <authorList>
            <consortium name="The Broad Institute Genomics Platform"/>
            <consortium name="The Broad Institute Genome Sequencing Center for Infectious Disease"/>
            <person name="Neafsey D."/>
            <person name="Duraisingh M."/>
            <person name="Young S.K."/>
            <person name="Zeng Q."/>
            <person name="Gargeya S."/>
            <person name="Abouelleil A."/>
            <person name="Alvarado L."/>
            <person name="Chapman S.B."/>
            <person name="Gainer-Dewar J."/>
            <person name="Goldberg J."/>
            <person name="Griggs A."/>
            <person name="Gujja S."/>
            <person name="Hansen M."/>
            <person name="Howarth C."/>
            <person name="Imamovic A."/>
            <person name="Larimer J."/>
            <person name="Pearson M."/>
            <person name="Poon T.W."/>
            <person name="Priest M."/>
            <person name="Roberts A."/>
            <person name="Saif S."/>
            <person name="Shea T."/>
            <person name="Sykes S."/>
            <person name="Wortman J."/>
            <person name="Nusbaum C."/>
            <person name="Birren B."/>
        </authorList>
    </citation>
    <scope>NUCLEOTIDE SEQUENCE [LARGE SCALE GENOMIC DNA]</scope>
    <source>
        <strain evidence="2">nilgiri</strain>
    </source>
</reference>